<dbReference type="InterPro" id="IPR029364">
    <property type="entry name" value="ALKL1/2"/>
</dbReference>
<dbReference type="GO" id="GO:0070378">
    <property type="term" value="P:positive regulation of ERK5 cascade"/>
    <property type="evidence" value="ECO:0007669"/>
    <property type="project" value="TreeGrafter"/>
</dbReference>
<keyword evidence="5" id="KW-0964">Secreted</keyword>
<evidence type="ECO:0000256" key="3">
    <source>
        <dbReference type="ARBA" id="ARBA00022475"/>
    </source>
</evidence>
<dbReference type="OMA" id="RLYNNTR"/>
<evidence type="ECO:0000256" key="8">
    <source>
        <dbReference type="ARBA" id="ARBA00023157"/>
    </source>
</evidence>
<evidence type="ECO:0000313" key="12">
    <source>
        <dbReference type="Ensembl" id="ENSPFOP00000021786.1"/>
    </source>
</evidence>
<evidence type="ECO:0000256" key="1">
    <source>
        <dbReference type="ARBA" id="ARBA00004236"/>
    </source>
</evidence>
<keyword evidence="13" id="KW-1185">Reference proteome</keyword>
<dbReference type="GO" id="GO:0005125">
    <property type="term" value="F:cytokine activity"/>
    <property type="evidence" value="ECO:0007669"/>
    <property type="project" value="UniProtKB-KW"/>
</dbReference>
<dbReference type="GO" id="GO:0005615">
    <property type="term" value="C:extracellular space"/>
    <property type="evidence" value="ECO:0007669"/>
    <property type="project" value="UniProtKB-KW"/>
</dbReference>
<dbReference type="GeneTree" id="ENSGT00940000159969"/>
<sequence length="166" mass="18680">MELCFLTEAELCLVPAGPVMLLPRTSVRSALLILLLLLFILLQTPGRCQAAARHRGSAPQAEARRGRNSLAQLVARYRRGPVGFSGHEAAGPKRPSRSNHEGRLSDPKHKEKIITHLTGPLYFKPQCRKQFHRLYNNTRDCTVPAFYKRCARLLTQLAKSPRCAER</sequence>
<evidence type="ECO:0000256" key="5">
    <source>
        <dbReference type="ARBA" id="ARBA00022525"/>
    </source>
</evidence>
<feature type="compositionally biased region" description="Basic and acidic residues" evidence="10">
    <location>
        <begin position="98"/>
        <end position="108"/>
    </location>
</feature>
<dbReference type="Ensembl" id="ENSPFOT00000026336.1">
    <property type="protein sequence ID" value="ENSPFOP00000021786.1"/>
    <property type="gene ID" value="ENSPFOG00000022096.1"/>
</dbReference>
<evidence type="ECO:0000256" key="7">
    <source>
        <dbReference type="ARBA" id="ARBA00023136"/>
    </source>
</evidence>
<dbReference type="Proteomes" id="UP000028760">
    <property type="component" value="Unassembled WGS sequence"/>
</dbReference>
<evidence type="ECO:0000256" key="10">
    <source>
        <dbReference type="SAM" id="MobiDB-lite"/>
    </source>
</evidence>
<dbReference type="GO" id="GO:0005886">
    <property type="term" value="C:plasma membrane"/>
    <property type="evidence" value="ECO:0007669"/>
    <property type="project" value="UniProtKB-SubCell"/>
</dbReference>
<feature type="region of interest" description="Disordered" evidence="10">
    <location>
        <begin position="82"/>
        <end position="108"/>
    </location>
</feature>
<keyword evidence="3" id="KW-1003">Cell membrane</keyword>
<dbReference type="STRING" id="48698.ENSPFOP00000021786"/>
<reference evidence="12" key="3">
    <citation type="submission" date="2025-09" db="UniProtKB">
        <authorList>
            <consortium name="Ensembl"/>
        </authorList>
    </citation>
    <scope>IDENTIFICATION</scope>
</reference>
<organism evidence="12 13">
    <name type="scientific">Poecilia formosa</name>
    <name type="common">Amazon molly</name>
    <name type="synonym">Limia formosa</name>
    <dbReference type="NCBI Taxonomy" id="48698"/>
    <lineage>
        <taxon>Eukaryota</taxon>
        <taxon>Metazoa</taxon>
        <taxon>Chordata</taxon>
        <taxon>Craniata</taxon>
        <taxon>Vertebrata</taxon>
        <taxon>Euteleostomi</taxon>
        <taxon>Actinopterygii</taxon>
        <taxon>Neopterygii</taxon>
        <taxon>Teleostei</taxon>
        <taxon>Neoteleostei</taxon>
        <taxon>Acanthomorphata</taxon>
        <taxon>Ovalentaria</taxon>
        <taxon>Atherinomorphae</taxon>
        <taxon>Cyprinodontiformes</taxon>
        <taxon>Poeciliidae</taxon>
        <taxon>Poeciliinae</taxon>
        <taxon>Poecilia</taxon>
    </lineage>
</organism>
<dbReference type="PANTHER" id="PTHR28676">
    <property type="entry name" value="ALK AND LTK LIGAND 2-RELATED"/>
    <property type="match status" value="1"/>
</dbReference>
<keyword evidence="8" id="KW-1015">Disulfide bond</keyword>
<keyword evidence="7" id="KW-0472">Membrane</keyword>
<dbReference type="GO" id="GO:0030298">
    <property type="term" value="F:receptor signaling protein tyrosine kinase activator activity"/>
    <property type="evidence" value="ECO:0007669"/>
    <property type="project" value="InterPro"/>
</dbReference>
<dbReference type="GO" id="GO:0070374">
    <property type="term" value="P:positive regulation of ERK1 and ERK2 cascade"/>
    <property type="evidence" value="ECO:0007669"/>
    <property type="project" value="TreeGrafter"/>
</dbReference>
<protein>
    <recommendedName>
        <fullName evidence="14">ALK and LTK ligand 2b</fullName>
    </recommendedName>
</protein>
<evidence type="ECO:0008006" key="14">
    <source>
        <dbReference type="Google" id="ProtNLM"/>
    </source>
</evidence>
<keyword evidence="6 11" id="KW-0732">Signal</keyword>
<evidence type="ECO:0000256" key="4">
    <source>
        <dbReference type="ARBA" id="ARBA00022514"/>
    </source>
</evidence>
<evidence type="ECO:0000256" key="11">
    <source>
        <dbReference type="SAM" id="SignalP"/>
    </source>
</evidence>
<reference evidence="12" key="2">
    <citation type="submission" date="2025-08" db="UniProtKB">
        <authorList>
            <consortium name="Ensembl"/>
        </authorList>
    </citation>
    <scope>IDENTIFICATION</scope>
</reference>
<dbReference type="AlphaFoldDB" id="A0A096LRJ5"/>
<dbReference type="GO" id="GO:0030971">
    <property type="term" value="F:receptor tyrosine kinase binding"/>
    <property type="evidence" value="ECO:0007669"/>
    <property type="project" value="InterPro"/>
</dbReference>
<keyword evidence="4" id="KW-0202">Cytokine</keyword>
<name>A0A096LRJ5_POEFO</name>
<comment type="similarity">
    <text evidence="9">Belongs to the ALKAL family.</text>
</comment>
<proteinExistence type="inferred from homology"/>
<feature type="signal peptide" evidence="11">
    <location>
        <begin position="1"/>
        <end position="50"/>
    </location>
</feature>
<evidence type="ECO:0000256" key="9">
    <source>
        <dbReference type="ARBA" id="ARBA00033741"/>
    </source>
</evidence>
<dbReference type="Pfam" id="PF15129">
    <property type="entry name" value="ALKL1_2"/>
    <property type="match status" value="1"/>
</dbReference>
<reference evidence="13" key="1">
    <citation type="submission" date="2013-10" db="EMBL/GenBank/DDBJ databases">
        <authorList>
            <person name="Schartl M."/>
            <person name="Warren W."/>
        </authorList>
    </citation>
    <scope>NUCLEOTIDE SEQUENCE [LARGE SCALE GENOMIC DNA]</scope>
    <source>
        <strain evidence="13">female</strain>
    </source>
</reference>
<accession>A0A096LRJ5</accession>
<feature type="chain" id="PRO_5001926500" description="ALK and LTK ligand 2b" evidence="11">
    <location>
        <begin position="51"/>
        <end position="166"/>
    </location>
</feature>
<dbReference type="EMBL" id="AYCK01018329">
    <property type="status" value="NOT_ANNOTATED_CDS"/>
    <property type="molecule type" value="Genomic_DNA"/>
</dbReference>
<dbReference type="PANTHER" id="PTHR28676:SF2">
    <property type="entry name" value="ALK AND LTK LIGAND 2"/>
    <property type="match status" value="1"/>
</dbReference>
<evidence type="ECO:0000256" key="2">
    <source>
        <dbReference type="ARBA" id="ARBA00004613"/>
    </source>
</evidence>
<comment type="subcellular location">
    <subcellularLocation>
        <location evidence="1">Cell membrane</location>
    </subcellularLocation>
    <subcellularLocation>
        <location evidence="2">Secreted</location>
    </subcellularLocation>
</comment>
<evidence type="ECO:0000256" key="6">
    <source>
        <dbReference type="ARBA" id="ARBA00022729"/>
    </source>
</evidence>
<evidence type="ECO:0000313" key="13">
    <source>
        <dbReference type="Proteomes" id="UP000028760"/>
    </source>
</evidence>